<comment type="similarity">
    <text evidence="6">Belongs to the ABC-4 integral membrane protein family.</text>
</comment>
<protein>
    <submittedName>
        <fullName evidence="10">ABC transporter permease</fullName>
    </submittedName>
</protein>
<keyword evidence="4 7" id="KW-1133">Transmembrane helix</keyword>
<evidence type="ECO:0000256" key="2">
    <source>
        <dbReference type="ARBA" id="ARBA00022475"/>
    </source>
</evidence>
<keyword evidence="11" id="KW-1185">Reference proteome</keyword>
<dbReference type="InterPro" id="IPR025857">
    <property type="entry name" value="MacB_PCD"/>
</dbReference>
<dbReference type="PANTHER" id="PTHR30572">
    <property type="entry name" value="MEMBRANE COMPONENT OF TRANSPORTER-RELATED"/>
    <property type="match status" value="1"/>
</dbReference>
<gene>
    <name evidence="10" type="ORF">ACFPYI_05515</name>
</gene>
<dbReference type="InterPro" id="IPR003838">
    <property type="entry name" value="ABC3_permease_C"/>
</dbReference>
<evidence type="ECO:0000259" key="8">
    <source>
        <dbReference type="Pfam" id="PF02687"/>
    </source>
</evidence>
<evidence type="ECO:0000256" key="4">
    <source>
        <dbReference type="ARBA" id="ARBA00022989"/>
    </source>
</evidence>
<name>A0ABD5RKA4_9EURY</name>
<evidence type="ECO:0000256" key="7">
    <source>
        <dbReference type="SAM" id="Phobius"/>
    </source>
</evidence>
<keyword evidence="3 7" id="KW-0812">Transmembrane</keyword>
<feature type="transmembrane region" description="Helical" evidence="7">
    <location>
        <begin position="340"/>
        <end position="360"/>
    </location>
</feature>
<dbReference type="Proteomes" id="UP001596099">
    <property type="component" value="Unassembled WGS sequence"/>
</dbReference>
<sequence length="376" mass="38941">MRRFPAVLMARRNLSRNRLRSGLAALGIVIGVFAIATLGIFGTVLQLSATNELGDIGNQVIVSPNADAGSDSLSSRDVREIRRAASGRGTVVPLVSDGGVVSAGGDQTFSQLYGTDDPATLFEAQDGTLPAVHRQGAIVGSDVAETLSLSVGSVVEIEGNRYRVVAVLAESDTITPIRPDDAVVLPPGEFVQTEPTQVVVQADSGSAATAVASEVRSTLNARTERVSVFELSSILSTIAEFFALLNAFLLGLASISLVVAGVSIFNVMLMSTTERRQEIGVLRAVGVQKGEVLRTLLVEAALLGALGGVVGALASGAVAVGLAAFVEQISYDVVFVARNGAYLVGGFAFGVLVSLVSGLYPAWTAASERPVEALRD</sequence>
<feature type="domain" description="ABC3 transporter permease C-terminal" evidence="8">
    <location>
        <begin position="252"/>
        <end position="367"/>
    </location>
</feature>
<evidence type="ECO:0000256" key="1">
    <source>
        <dbReference type="ARBA" id="ARBA00004651"/>
    </source>
</evidence>
<feature type="transmembrane region" description="Helical" evidence="7">
    <location>
        <begin position="241"/>
        <end position="269"/>
    </location>
</feature>
<evidence type="ECO:0000313" key="10">
    <source>
        <dbReference type="EMBL" id="MFC5970787.1"/>
    </source>
</evidence>
<organism evidence="10 11">
    <name type="scientific">Halomarina salina</name>
    <dbReference type="NCBI Taxonomy" id="1872699"/>
    <lineage>
        <taxon>Archaea</taxon>
        <taxon>Methanobacteriati</taxon>
        <taxon>Methanobacteriota</taxon>
        <taxon>Stenosarchaea group</taxon>
        <taxon>Halobacteria</taxon>
        <taxon>Halobacteriales</taxon>
        <taxon>Natronomonadaceae</taxon>
        <taxon>Halomarina</taxon>
    </lineage>
</organism>
<evidence type="ECO:0000256" key="3">
    <source>
        <dbReference type="ARBA" id="ARBA00022692"/>
    </source>
</evidence>
<dbReference type="GO" id="GO:0005886">
    <property type="term" value="C:plasma membrane"/>
    <property type="evidence" value="ECO:0007669"/>
    <property type="project" value="UniProtKB-SubCell"/>
</dbReference>
<evidence type="ECO:0000313" key="11">
    <source>
        <dbReference type="Proteomes" id="UP001596099"/>
    </source>
</evidence>
<evidence type="ECO:0000256" key="6">
    <source>
        <dbReference type="ARBA" id="ARBA00038076"/>
    </source>
</evidence>
<comment type="subcellular location">
    <subcellularLocation>
        <location evidence="1">Cell membrane</location>
        <topology evidence="1">Multi-pass membrane protein</topology>
    </subcellularLocation>
</comment>
<keyword evidence="2" id="KW-1003">Cell membrane</keyword>
<evidence type="ECO:0000259" key="9">
    <source>
        <dbReference type="Pfam" id="PF12704"/>
    </source>
</evidence>
<feature type="transmembrane region" description="Helical" evidence="7">
    <location>
        <begin position="296"/>
        <end position="320"/>
    </location>
</feature>
<feature type="domain" description="MacB-like periplasmic core" evidence="9">
    <location>
        <begin position="21"/>
        <end position="217"/>
    </location>
</feature>
<accession>A0ABD5RKA4</accession>
<keyword evidence="5 7" id="KW-0472">Membrane</keyword>
<feature type="transmembrane region" description="Helical" evidence="7">
    <location>
        <begin position="21"/>
        <end position="45"/>
    </location>
</feature>
<dbReference type="PANTHER" id="PTHR30572:SF4">
    <property type="entry name" value="ABC TRANSPORTER PERMEASE YTRF"/>
    <property type="match status" value="1"/>
</dbReference>
<dbReference type="RefSeq" id="WP_247413710.1">
    <property type="nucleotide sequence ID" value="NZ_JALLGW010000001.1"/>
</dbReference>
<dbReference type="Pfam" id="PF02687">
    <property type="entry name" value="FtsX"/>
    <property type="match status" value="1"/>
</dbReference>
<dbReference type="EMBL" id="JBHSQH010000001">
    <property type="protein sequence ID" value="MFC5970787.1"/>
    <property type="molecule type" value="Genomic_DNA"/>
</dbReference>
<dbReference type="InterPro" id="IPR050250">
    <property type="entry name" value="Macrolide_Exporter_MacB"/>
</dbReference>
<comment type="caution">
    <text evidence="10">The sequence shown here is derived from an EMBL/GenBank/DDBJ whole genome shotgun (WGS) entry which is preliminary data.</text>
</comment>
<dbReference type="AlphaFoldDB" id="A0ABD5RKA4"/>
<dbReference type="Pfam" id="PF12704">
    <property type="entry name" value="MacB_PCD"/>
    <property type="match status" value="1"/>
</dbReference>
<evidence type="ECO:0000256" key="5">
    <source>
        <dbReference type="ARBA" id="ARBA00023136"/>
    </source>
</evidence>
<reference evidence="10 11" key="1">
    <citation type="journal article" date="2019" name="Int. J. Syst. Evol. Microbiol.">
        <title>The Global Catalogue of Microorganisms (GCM) 10K type strain sequencing project: providing services to taxonomists for standard genome sequencing and annotation.</title>
        <authorList>
            <consortium name="The Broad Institute Genomics Platform"/>
            <consortium name="The Broad Institute Genome Sequencing Center for Infectious Disease"/>
            <person name="Wu L."/>
            <person name="Ma J."/>
        </authorList>
    </citation>
    <scope>NUCLEOTIDE SEQUENCE [LARGE SCALE GENOMIC DNA]</scope>
    <source>
        <strain evidence="10 11">CGMCC 1.12543</strain>
    </source>
</reference>
<proteinExistence type="inferred from homology"/>